<comment type="caution">
    <text evidence="1">The sequence shown here is derived from an EMBL/GenBank/DDBJ whole genome shotgun (WGS) entry which is preliminary data.</text>
</comment>
<dbReference type="AlphaFoldDB" id="A0A366EQ42"/>
<sequence length="157" mass="15946">MPSIRFSFEHANFDARIDAVLPDTEDALERALGPVASDMADAARNAALAHIRFEGTKPGQYLASIYGGTFRGPGVVGGFVRSGSPLAHLLELGASTPAHDILPKAAAALAFDGSAGQVFASIVHHPGATIPAYPALSPAFDAARGAIAAAIESAAKG</sequence>
<protein>
    <recommendedName>
        <fullName evidence="3">HK97 gp10 family phage protein</fullName>
    </recommendedName>
</protein>
<dbReference type="EMBL" id="QNRK01000042">
    <property type="protein sequence ID" value="RBP03810.1"/>
    <property type="molecule type" value="Genomic_DNA"/>
</dbReference>
<accession>A0A366EQ42</accession>
<evidence type="ECO:0008006" key="3">
    <source>
        <dbReference type="Google" id="ProtNLM"/>
    </source>
</evidence>
<proteinExistence type="predicted"/>
<name>A0A366EQ42_9HYPH</name>
<dbReference type="OrthoDB" id="6687220at2"/>
<reference evidence="1 2" key="1">
    <citation type="submission" date="2018-06" db="EMBL/GenBank/DDBJ databases">
        <title>Genomic Encyclopedia of Type Strains, Phase IV (KMG-IV): sequencing the most valuable type-strain genomes for metagenomic binning, comparative biology and taxonomic classification.</title>
        <authorList>
            <person name="Goeker M."/>
        </authorList>
    </citation>
    <scope>NUCLEOTIDE SEQUENCE [LARGE SCALE GENOMIC DNA]</scope>
    <source>
        <strain evidence="1 2">DSM 24875</strain>
    </source>
</reference>
<organism evidence="1 2">
    <name type="scientific">Roseiarcus fermentans</name>
    <dbReference type="NCBI Taxonomy" id="1473586"/>
    <lineage>
        <taxon>Bacteria</taxon>
        <taxon>Pseudomonadati</taxon>
        <taxon>Pseudomonadota</taxon>
        <taxon>Alphaproteobacteria</taxon>
        <taxon>Hyphomicrobiales</taxon>
        <taxon>Roseiarcaceae</taxon>
        <taxon>Roseiarcus</taxon>
    </lineage>
</organism>
<dbReference type="RefSeq" id="WP_113892590.1">
    <property type="nucleotide sequence ID" value="NZ_QNRK01000042.1"/>
</dbReference>
<evidence type="ECO:0000313" key="2">
    <source>
        <dbReference type="Proteomes" id="UP000253529"/>
    </source>
</evidence>
<dbReference type="Proteomes" id="UP000253529">
    <property type="component" value="Unassembled WGS sequence"/>
</dbReference>
<evidence type="ECO:0000313" key="1">
    <source>
        <dbReference type="EMBL" id="RBP03810.1"/>
    </source>
</evidence>
<gene>
    <name evidence="1" type="ORF">DFR50_14258</name>
</gene>
<keyword evidence="2" id="KW-1185">Reference proteome</keyword>